<reference evidence="2" key="1">
    <citation type="journal article" date="2023" name="G3 (Bethesda)">
        <title>A reference genome for the long-term kleptoplast-retaining sea slug Elysia crispata morphotype clarki.</title>
        <authorList>
            <person name="Eastman K.E."/>
            <person name="Pendleton A.L."/>
            <person name="Shaikh M.A."/>
            <person name="Suttiyut T."/>
            <person name="Ogas R."/>
            <person name="Tomko P."/>
            <person name="Gavelis G."/>
            <person name="Widhalm J.R."/>
            <person name="Wisecaver J.H."/>
        </authorList>
    </citation>
    <scope>NUCLEOTIDE SEQUENCE</scope>
    <source>
        <strain evidence="2">ECLA1</strain>
    </source>
</reference>
<dbReference type="GO" id="GO:0005524">
    <property type="term" value="F:ATP binding"/>
    <property type="evidence" value="ECO:0007669"/>
    <property type="project" value="InterPro"/>
</dbReference>
<proteinExistence type="predicted"/>
<dbReference type="InterPro" id="IPR027417">
    <property type="entry name" value="P-loop_NTPase"/>
</dbReference>
<dbReference type="PANTHER" id="PTHR23074:SF72">
    <property type="entry name" value="VACUOLAR PROTEIN SORTING-ASSOCIATED PROTEIN 4B"/>
    <property type="match status" value="1"/>
</dbReference>
<dbReference type="SUPFAM" id="SSF52540">
    <property type="entry name" value="P-loop containing nucleoside triphosphate hydrolases"/>
    <property type="match status" value="1"/>
</dbReference>
<dbReference type="GO" id="GO:0016887">
    <property type="term" value="F:ATP hydrolysis activity"/>
    <property type="evidence" value="ECO:0007669"/>
    <property type="project" value="InterPro"/>
</dbReference>
<dbReference type="AlphaFoldDB" id="A0AAE0XP72"/>
<accession>A0AAE0XP72</accession>
<protein>
    <recommendedName>
        <fullName evidence="1">ATPase AAA-type core domain-containing protein</fullName>
    </recommendedName>
</protein>
<dbReference type="PANTHER" id="PTHR23074">
    <property type="entry name" value="AAA DOMAIN-CONTAINING"/>
    <property type="match status" value="1"/>
</dbReference>
<feature type="non-terminal residue" evidence="2">
    <location>
        <position position="1"/>
    </location>
</feature>
<dbReference type="InterPro" id="IPR003959">
    <property type="entry name" value="ATPase_AAA_core"/>
</dbReference>
<dbReference type="GO" id="GO:0016197">
    <property type="term" value="P:endosomal transport"/>
    <property type="evidence" value="ECO:0007669"/>
    <property type="project" value="TreeGrafter"/>
</dbReference>
<organism evidence="2 3">
    <name type="scientific">Elysia crispata</name>
    <name type="common">lettuce slug</name>
    <dbReference type="NCBI Taxonomy" id="231223"/>
    <lineage>
        <taxon>Eukaryota</taxon>
        <taxon>Metazoa</taxon>
        <taxon>Spiralia</taxon>
        <taxon>Lophotrochozoa</taxon>
        <taxon>Mollusca</taxon>
        <taxon>Gastropoda</taxon>
        <taxon>Heterobranchia</taxon>
        <taxon>Euthyneura</taxon>
        <taxon>Panpulmonata</taxon>
        <taxon>Sacoglossa</taxon>
        <taxon>Placobranchoidea</taxon>
        <taxon>Plakobranchidae</taxon>
        <taxon>Elysia</taxon>
    </lineage>
</organism>
<dbReference type="EMBL" id="JAWDGP010007899">
    <property type="protein sequence ID" value="KAK3700995.1"/>
    <property type="molecule type" value="Genomic_DNA"/>
</dbReference>
<dbReference type="Gene3D" id="3.40.50.300">
    <property type="entry name" value="P-loop containing nucleotide triphosphate hydrolases"/>
    <property type="match status" value="1"/>
</dbReference>
<evidence type="ECO:0000259" key="1">
    <source>
        <dbReference type="Pfam" id="PF00004"/>
    </source>
</evidence>
<name>A0AAE0XP72_9GAST</name>
<dbReference type="Pfam" id="PF00004">
    <property type="entry name" value="AAA"/>
    <property type="match status" value="1"/>
</dbReference>
<dbReference type="Proteomes" id="UP001283361">
    <property type="component" value="Unassembled WGS sequence"/>
</dbReference>
<feature type="domain" description="ATPase AAA-type core" evidence="1">
    <location>
        <begin position="140"/>
        <end position="195"/>
    </location>
</feature>
<dbReference type="GO" id="GO:0007033">
    <property type="term" value="P:vacuole organization"/>
    <property type="evidence" value="ECO:0007669"/>
    <property type="project" value="TreeGrafter"/>
</dbReference>
<sequence>MLSNIKRSQAIVRDLHASEGEDFYSTALLGLLGSLSVHAGILEQKIMQLNHSNAIDTPTTILSTPLALSTEDFETQGDCDKKLNKNRETTITSTILKNGKFGFVDVIGLSEAKRSLHDSIIMPLEYPHLFLGGRKPWRRILLYGPPGTGKTRLAQAVCSEVNATFYCVSSADLVSSFIGESEKLVKELFYHACSQKGQS</sequence>
<comment type="caution">
    <text evidence="2">The sequence shown here is derived from an EMBL/GenBank/DDBJ whole genome shotgun (WGS) entry which is preliminary data.</text>
</comment>
<dbReference type="InterPro" id="IPR050304">
    <property type="entry name" value="MT-severing_AAA_ATPase"/>
</dbReference>
<keyword evidence="3" id="KW-1185">Reference proteome</keyword>
<evidence type="ECO:0000313" key="2">
    <source>
        <dbReference type="EMBL" id="KAK3700995.1"/>
    </source>
</evidence>
<evidence type="ECO:0000313" key="3">
    <source>
        <dbReference type="Proteomes" id="UP001283361"/>
    </source>
</evidence>
<gene>
    <name evidence="2" type="ORF">RRG08_063249</name>
</gene>